<dbReference type="GO" id="GO:0008168">
    <property type="term" value="F:methyltransferase activity"/>
    <property type="evidence" value="ECO:0007669"/>
    <property type="project" value="UniProtKB-KW"/>
</dbReference>
<dbReference type="EMBL" id="DTBH01000114">
    <property type="protein sequence ID" value="HGQ77287.1"/>
    <property type="molecule type" value="Genomic_DNA"/>
</dbReference>
<gene>
    <name evidence="4" type="ORF">ENT72_08315</name>
    <name evidence="3" type="ORF">ENU12_05155</name>
    <name evidence="2" type="ORF">JM64_07185</name>
</gene>
<reference evidence="2 5" key="1">
    <citation type="submission" date="2014-08" db="EMBL/GenBank/DDBJ databases">
        <title>Fervidobacterium pennivorans DYC genome.</title>
        <authorList>
            <person name="Wushke S."/>
        </authorList>
    </citation>
    <scope>NUCLEOTIDE SEQUENCE [LARGE SCALE GENOMIC DNA]</scope>
    <source>
        <strain evidence="2 5">DYC</strain>
    </source>
</reference>
<dbReference type="EMBL" id="DSZT01000272">
    <property type="protein sequence ID" value="HGU42896.1"/>
    <property type="molecule type" value="Genomic_DNA"/>
</dbReference>
<dbReference type="SUPFAM" id="SSF53335">
    <property type="entry name" value="S-adenosyl-L-methionine-dependent methyltransferases"/>
    <property type="match status" value="1"/>
</dbReference>
<reference evidence="3" key="2">
    <citation type="journal article" date="2020" name="mSystems">
        <title>Genome- and Community-Level Interaction Insights into Carbon Utilization and Element Cycling Functions of Hydrothermarchaeota in Hydrothermal Sediment.</title>
        <authorList>
            <person name="Zhou Z."/>
            <person name="Liu Y."/>
            <person name="Xu W."/>
            <person name="Pan J."/>
            <person name="Luo Z.H."/>
            <person name="Li M."/>
        </authorList>
    </citation>
    <scope>NUCLEOTIDE SEQUENCE [LARGE SCALE GENOMIC DNA]</scope>
    <source>
        <strain evidence="4">SpSt-604</strain>
        <strain evidence="3">SpSt-640</strain>
    </source>
</reference>
<dbReference type="PATRIC" id="fig|93466.3.peg.1521"/>
<name>A0A172T5V3_FERPE</name>
<evidence type="ECO:0000313" key="4">
    <source>
        <dbReference type="EMBL" id="HGU42896.1"/>
    </source>
</evidence>
<dbReference type="GO" id="GO:0032259">
    <property type="term" value="P:methylation"/>
    <property type="evidence" value="ECO:0007669"/>
    <property type="project" value="UniProtKB-KW"/>
</dbReference>
<dbReference type="OrthoDB" id="47041at2"/>
<dbReference type="InterPro" id="IPR029063">
    <property type="entry name" value="SAM-dependent_MTases_sf"/>
</dbReference>
<dbReference type="AlphaFoldDB" id="A0A172T5V3"/>
<proteinExistence type="predicted"/>
<sequence>MNIGKFSSEILRGIKTIDTPHHKPTHASAFLVWYSKPTSDVKTVVELGSGTGIVAFALAKLYNLTVEGIEIQSELVELANLGAKLNGIDDKVRFRNLDVRDVKDIYKPETFDMVVSNFPYHLSGKGKESPSKIRRLSRTADLETIKGFIQSASYLIRNRGTFVFVFSPNILTTVLSYLSEVNLTVQRMCFLHGAPEKEAKLVAVRGKKNGGQNLIVDPPQWGV</sequence>
<dbReference type="PANTHER" id="PTHR47739:SF1">
    <property type="entry name" value="TRNA1(VAL) (ADENINE(37)-N6)-METHYLTRANSFERASE"/>
    <property type="match status" value="1"/>
</dbReference>
<dbReference type="KEGG" id="fng:JM64_07185"/>
<feature type="domain" description="Methyltransferase" evidence="1">
    <location>
        <begin position="42"/>
        <end position="136"/>
    </location>
</feature>
<keyword evidence="2" id="KW-0489">Methyltransferase</keyword>
<dbReference type="InterPro" id="IPR050210">
    <property type="entry name" value="tRNA_Adenine-N(6)_MTase"/>
</dbReference>
<dbReference type="EMBL" id="CP011393">
    <property type="protein sequence ID" value="ANE42326.1"/>
    <property type="molecule type" value="Genomic_DNA"/>
</dbReference>
<evidence type="ECO:0000313" key="3">
    <source>
        <dbReference type="EMBL" id="HGQ77287.1"/>
    </source>
</evidence>
<evidence type="ECO:0000259" key="1">
    <source>
        <dbReference type="Pfam" id="PF13847"/>
    </source>
</evidence>
<protein>
    <submittedName>
        <fullName evidence="2 3">Methyltransferase</fullName>
    </submittedName>
</protein>
<evidence type="ECO:0000313" key="5">
    <source>
        <dbReference type="Proteomes" id="UP000077096"/>
    </source>
</evidence>
<keyword evidence="2" id="KW-0808">Transferase</keyword>
<evidence type="ECO:0000313" key="2">
    <source>
        <dbReference type="EMBL" id="ANE42326.1"/>
    </source>
</evidence>
<dbReference type="PANTHER" id="PTHR47739">
    <property type="entry name" value="TRNA1(VAL) (ADENINE(37)-N6)-METHYLTRANSFERASE"/>
    <property type="match status" value="1"/>
</dbReference>
<dbReference type="Proteomes" id="UP000077096">
    <property type="component" value="Chromosome"/>
</dbReference>
<dbReference type="CDD" id="cd02440">
    <property type="entry name" value="AdoMet_MTases"/>
    <property type="match status" value="1"/>
</dbReference>
<dbReference type="Gene3D" id="3.40.50.150">
    <property type="entry name" value="Vaccinia Virus protein VP39"/>
    <property type="match status" value="1"/>
</dbReference>
<accession>A0A172T5V3</accession>
<dbReference type="InterPro" id="IPR025714">
    <property type="entry name" value="Methyltranfer_dom"/>
</dbReference>
<organism evidence="2 5">
    <name type="scientific">Fervidobacterium pennivorans</name>
    <dbReference type="NCBI Taxonomy" id="93466"/>
    <lineage>
        <taxon>Bacteria</taxon>
        <taxon>Thermotogati</taxon>
        <taxon>Thermotogota</taxon>
        <taxon>Thermotogae</taxon>
        <taxon>Thermotogales</taxon>
        <taxon>Fervidobacteriaceae</taxon>
        <taxon>Fervidobacterium</taxon>
    </lineage>
</organism>
<dbReference type="Pfam" id="PF13847">
    <property type="entry name" value="Methyltransf_31"/>
    <property type="match status" value="1"/>
</dbReference>